<dbReference type="AlphaFoldDB" id="A0A8D8X1D2"/>
<reference evidence="1" key="1">
    <citation type="submission" date="2021-05" db="EMBL/GenBank/DDBJ databases">
        <authorList>
            <person name="Alioto T."/>
            <person name="Alioto T."/>
            <person name="Gomez Garrido J."/>
        </authorList>
    </citation>
    <scope>NUCLEOTIDE SEQUENCE</scope>
</reference>
<evidence type="ECO:0000313" key="1">
    <source>
        <dbReference type="EMBL" id="CAG6678813.1"/>
    </source>
</evidence>
<dbReference type="EMBL" id="HBUF01247106">
    <property type="protein sequence ID" value="CAG6678813.1"/>
    <property type="molecule type" value="Transcribed_RNA"/>
</dbReference>
<proteinExistence type="predicted"/>
<protein>
    <submittedName>
        <fullName evidence="1">Uncharacterized protein</fullName>
    </submittedName>
</protein>
<accession>A0A8D8X1D2</accession>
<name>A0A8D8X1D2_9HEMI</name>
<organism evidence="1">
    <name type="scientific">Cacopsylla melanoneura</name>
    <dbReference type="NCBI Taxonomy" id="428564"/>
    <lineage>
        <taxon>Eukaryota</taxon>
        <taxon>Metazoa</taxon>
        <taxon>Ecdysozoa</taxon>
        <taxon>Arthropoda</taxon>
        <taxon>Hexapoda</taxon>
        <taxon>Insecta</taxon>
        <taxon>Pterygota</taxon>
        <taxon>Neoptera</taxon>
        <taxon>Paraneoptera</taxon>
        <taxon>Hemiptera</taxon>
        <taxon>Sternorrhyncha</taxon>
        <taxon>Psylloidea</taxon>
        <taxon>Psyllidae</taxon>
        <taxon>Psyllinae</taxon>
        <taxon>Cacopsylla</taxon>
    </lineage>
</organism>
<sequence>MYILWYSNLKNLQFRQGSNLSSCMISLCGIKSPFPYPIVDVESIDDIETPPKEFSFMSHCAQNTKNLECNLWDEATHQRLLSDAIPLLLATEAFGCWVSPLARVASP</sequence>
<dbReference type="EMBL" id="HBUF01247107">
    <property type="protein sequence ID" value="CAG6678814.1"/>
    <property type="molecule type" value="Transcribed_RNA"/>
</dbReference>